<name>A0A4Z0A0C8_9AGAM</name>
<feature type="region of interest" description="Disordered" evidence="1">
    <location>
        <begin position="44"/>
        <end position="63"/>
    </location>
</feature>
<evidence type="ECO:0000313" key="3">
    <source>
        <dbReference type="EMBL" id="TFY80185.1"/>
    </source>
</evidence>
<protein>
    <submittedName>
        <fullName evidence="3">Uncharacterized protein</fullName>
    </submittedName>
</protein>
<dbReference type="AlphaFoldDB" id="A0A4Z0A0C8"/>
<keyword evidence="2" id="KW-0732">Signal</keyword>
<gene>
    <name evidence="3" type="ORF">EWM64_g3828</name>
</gene>
<organism evidence="3 4">
    <name type="scientific">Hericium alpestre</name>
    <dbReference type="NCBI Taxonomy" id="135208"/>
    <lineage>
        <taxon>Eukaryota</taxon>
        <taxon>Fungi</taxon>
        <taxon>Dikarya</taxon>
        <taxon>Basidiomycota</taxon>
        <taxon>Agaricomycotina</taxon>
        <taxon>Agaricomycetes</taxon>
        <taxon>Russulales</taxon>
        <taxon>Hericiaceae</taxon>
        <taxon>Hericium</taxon>
    </lineage>
</organism>
<sequence>MKFFAYTLSIALSLLTVASALPVPEAAEVAREVDLRAIGGQSMDWRRATGGGGGGSTDWKRTD</sequence>
<comment type="caution">
    <text evidence="3">The sequence shown here is derived from an EMBL/GenBank/DDBJ whole genome shotgun (WGS) entry which is preliminary data.</text>
</comment>
<evidence type="ECO:0000256" key="1">
    <source>
        <dbReference type="SAM" id="MobiDB-lite"/>
    </source>
</evidence>
<keyword evidence="4" id="KW-1185">Reference proteome</keyword>
<feature type="chain" id="PRO_5021455585" evidence="2">
    <location>
        <begin position="21"/>
        <end position="63"/>
    </location>
</feature>
<evidence type="ECO:0000256" key="2">
    <source>
        <dbReference type="SAM" id="SignalP"/>
    </source>
</evidence>
<proteinExistence type="predicted"/>
<dbReference type="EMBL" id="SFCI01000378">
    <property type="protein sequence ID" value="TFY80185.1"/>
    <property type="molecule type" value="Genomic_DNA"/>
</dbReference>
<reference evidence="3 4" key="1">
    <citation type="submission" date="2019-02" db="EMBL/GenBank/DDBJ databases">
        <title>Genome sequencing of the rare red list fungi Hericium alpestre (H. flagellum).</title>
        <authorList>
            <person name="Buettner E."/>
            <person name="Kellner H."/>
        </authorList>
    </citation>
    <scope>NUCLEOTIDE SEQUENCE [LARGE SCALE GENOMIC DNA]</scope>
    <source>
        <strain evidence="3 4">DSM 108284</strain>
    </source>
</reference>
<evidence type="ECO:0000313" key="4">
    <source>
        <dbReference type="Proteomes" id="UP000298061"/>
    </source>
</evidence>
<accession>A0A4Z0A0C8</accession>
<feature type="signal peptide" evidence="2">
    <location>
        <begin position="1"/>
        <end position="20"/>
    </location>
</feature>
<dbReference type="Proteomes" id="UP000298061">
    <property type="component" value="Unassembled WGS sequence"/>
</dbReference>